<gene>
    <name evidence="5" type="ORF">KHLLAP_LOCUS1888</name>
</gene>
<feature type="region of interest" description="Disordered" evidence="3">
    <location>
        <begin position="583"/>
        <end position="636"/>
    </location>
</feature>
<feature type="domain" description="Kinesin motor" evidence="4">
    <location>
        <begin position="254"/>
        <end position="579"/>
    </location>
</feature>
<name>A0AAI8YE49_9PEZI</name>
<dbReference type="EMBL" id="CAUWAG010000003">
    <property type="protein sequence ID" value="CAJ2501420.1"/>
    <property type="molecule type" value="Genomic_DNA"/>
</dbReference>
<keyword evidence="1" id="KW-0505">Motor protein</keyword>
<dbReference type="Proteomes" id="UP001295740">
    <property type="component" value="Unassembled WGS sequence"/>
</dbReference>
<dbReference type="GO" id="GO:0007018">
    <property type="term" value="P:microtubule-based movement"/>
    <property type="evidence" value="ECO:0007669"/>
    <property type="project" value="InterPro"/>
</dbReference>
<dbReference type="AlphaFoldDB" id="A0AAI8YE49"/>
<accession>A0AAI8YE49</accession>
<feature type="region of interest" description="Disordered" evidence="3">
    <location>
        <begin position="705"/>
        <end position="768"/>
    </location>
</feature>
<keyword evidence="1" id="KW-0067">ATP-binding</keyword>
<dbReference type="InterPro" id="IPR027640">
    <property type="entry name" value="Kinesin-like_fam"/>
</dbReference>
<dbReference type="Pfam" id="PF00225">
    <property type="entry name" value="Kinesin"/>
    <property type="match status" value="1"/>
</dbReference>
<keyword evidence="1" id="KW-0547">Nucleotide-binding</keyword>
<dbReference type="SMART" id="SM00129">
    <property type="entry name" value="KISc"/>
    <property type="match status" value="1"/>
</dbReference>
<feature type="coiled-coil region" evidence="2">
    <location>
        <begin position="174"/>
        <end position="229"/>
    </location>
</feature>
<dbReference type="SUPFAM" id="SSF52540">
    <property type="entry name" value="P-loop containing nucleoside triphosphate hydrolases"/>
    <property type="match status" value="1"/>
</dbReference>
<feature type="binding site" evidence="1">
    <location>
        <begin position="349"/>
        <end position="356"/>
    </location>
    <ligand>
        <name>ATP</name>
        <dbReference type="ChEBI" id="CHEBI:30616"/>
    </ligand>
</feature>
<dbReference type="GO" id="GO:0003777">
    <property type="term" value="F:microtubule motor activity"/>
    <property type="evidence" value="ECO:0007669"/>
    <property type="project" value="InterPro"/>
</dbReference>
<reference evidence="5" key="1">
    <citation type="submission" date="2023-10" db="EMBL/GenBank/DDBJ databases">
        <authorList>
            <person name="Hackl T."/>
        </authorList>
    </citation>
    <scope>NUCLEOTIDE SEQUENCE</scope>
</reference>
<sequence>MSGSNMDSRLDKIESLLTSLVGVQEQQKPEDKALEALGELINRHLESLTGTIHSLDESISKNVHLDKGELNEKIDSIIDNMTNDFNDLSTNLENLKRTSDEEAQHKLEQAVANIQQQFPALEEASLELQTHIQQLRKSNISLSVEYDPLVRSPGRGVPMQTAVEDPDWADIDDSEEADERIKALESRLAEAEKEGNSLRENLDDALAEVENLKTEFVDALNTREELDEMLNSDLRLERARSRALFNQVCDLKGNIRVIARIRPAAVDAAEEDVVDFGEHLPGDFSDKWAKLRIPVERKTVTGTIATDLKNFEFERVFGPEATNEDLYDEVSDLAMSAVDGRSVCIFSYGQTSSGKTYTMSKTQDGLIPRSMATIFDMAARDALDYKVTIEVSVLEIYLDDIFDLLQPLVNGEKTKIRLDQATFQNLETLRVAEDLLEEVVTRRETAATQMNAGSSRSHLIFNIRVRKEAMTGATKGKVDTGLLTVVDLAGSERTASAGTSGLAREEGIAINQSLSGLNRVITALGDGTPAAYDTTLTRALRPSLSQGCRTLMLVCVSPMKEHLSVTLQSMEKGAEATKARLSSLNRVEKSTAPAASKPTSKNPSAAGLKPSIPVKDRRPRRTKSAHHVVQPHPHGLERGCPEDILIVYQKTLKPNPAQLAAIVASLHEMGYTFTGSARRGGMCNDIQRRLITNIRAALTRYYQRDNTTKGGNAEAPRTPMGPFSTTADGLTAIGTSKPEDNERTLLRAPADDDAGDDAGDDVKEDDDR</sequence>
<keyword evidence="2" id="KW-0175">Coiled coil</keyword>
<evidence type="ECO:0000313" key="5">
    <source>
        <dbReference type="EMBL" id="CAJ2501420.1"/>
    </source>
</evidence>
<evidence type="ECO:0000256" key="3">
    <source>
        <dbReference type="SAM" id="MobiDB-lite"/>
    </source>
</evidence>
<organism evidence="5 6">
    <name type="scientific">Anthostomella pinea</name>
    <dbReference type="NCBI Taxonomy" id="933095"/>
    <lineage>
        <taxon>Eukaryota</taxon>
        <taxon>Fungi</taxon>
        <taxon>Dikarya</taxon>
        <taxon>Ascomycota</taxon>
        <taxon>Pezizomycotina</taxon>
        <taxon>Sordariomycetes</taxon>
        <taxon>Xylariomycetidae</taxon>
        <taxon>Xylariales</taxon>
        <taxon>Xylariaceae</taxon>
        <taxon>Anthostomella</taxon>
    </lineage>
</organism>
<dbReference type="PROSITE" id="PS50067">
    <property type="entry name" value="KINESIN_MOTOR_2"/>
    <property type="match status" value="1"/>
</dbReference>
<dbReference type="PANTHER" id="PTHR47972:SF28">
    <property type="entry name" value="KINESIN-LIKE PROTEIN KLP-3"/>
    <property type="match status" value="1"/>
</dbReference>
<dbReference type="PANTHER" id="PTHR47972">
    <property type="entry name" value="KINESIN-LIKE PROTEIN KLP-3"/>
    <property type="match status" value="1"/>
</dbReference>
<feature type="compositionally biased region" description="Acidic residues" evidence="3">
    <location>
        <begin position="751"/>
        <end position="768"/>
    </location>
</feature>
<evidence type="ECO:0000256" key="2">
    <source>
        <dbReference type="SAM" id="Coils"/>
    </source>
</evidence>
<dbReference type="InterPro" id="IPR027417">
    <property type="entry name" value="P-loop_NTPase"/>
</dbReference>
<evidence type="ECO:0000256" key="1">
    <source>
        <dbReference type="PROSITE-ProRule" id="PRU00283"/>
    </source>
</evidence>
<dbReference type="PRINTS" id="PR00380">
    <property type="entry name" value="KINESINHEAVY"/>
</dbReference>
<comment type="caution">
    <text evidence="5">The sequence shown here is derived from an EMBL/GenBank/DDBJ whole genome shotgun (WGS) entry which is preliminary data.</text>
</comment>
<dbReference type="InterPro" id="IPR001752">
    <property type="entry name" value="Kinesin_motor_dom"/>
</dbReference>
<proteinExistence type="inferred from homology"/>
<protein>
    <submittedName>
        <fullName evidence="5">Uu.00g042730.m01.CDS01</fullName>
    </submittedName>
</protein>
<dbReference type="GO" id="GO:0008017">
    <property type="term" value="F:microtubule binding"/>
    <property type="evidence" value="ECO:0007669"/>
    <property type="project" value="InterPro"/>
</dbReference>
<evidence type="ECO:0000313" key="6">
    <source>
        <dbReference type="Proteomes" id="UP001295740"/>
    </source>
</evidence>
<dbReference type="Gene3D" id="3.40.850.10">
    <property type="entry name" value="Kinesin motor domain"/>
    <property type="match status" value="1"/>
</dbReference>
<dbReference type="SUPFAM" id="SSF46579">
    <property type="entry name" value="Prefoldin"/>
    <property type="match status" value="1"/>
</dbReference>
<feature type="compositionally biased region" description="Basic residues" evidence="3">
    <location>
        <begin position="617"/>
        <end position="626"/>
    </location>
</feature>
<keyword evidence="6" id="KW-1185">Reference proteome</keyword>
<comment type="similarity">
    <text evidence="1">Belongs to the TRAFAC class myosin-kinesin ATPase superfamily. Kinesin family.</text>
</comment>
<dbReference type="GO" id="GO:0015630">
    <property type="term" value="C:microtubule cytoskeleton"/>
    <property type="evidence" value="ECO:0007669"/>
    <property type="project" value="TreeGrafter"/>
</dbReference>
<dbReference type="GO" id="GO:0005524">
    <property type="term" value="F:ATP binding"/>
    <property type="evidence" value="ECO:0007669"/>
    <property type="project" value="UniProtKB-UniRule"/>
</dbReference>
<evidence type="ECO:0000259" key="4">
    <source>
        <dbReference type="PROSITE" id="PS50067"/>
    </source>
</evidence>
<dbReference type="InterPro" id="IPR036961">
    <property type="entry name" value="Kinesin_motor_dom_sf"/>
</dbReference>